<protein>
    <submittedName>
        <fullName evidence="1">Uncharacterized protein</fullName>
    </submittedName>
</protein>
<dbReference type="Proteomes" id="UP000813444">
    <property type="component" value="Unassembled WGS sequence"/>
</dbReference>
<proteinExistence type="predicted"/>
<accession>A0A8K0WPK0</accession>
<name>A0A8K0WPK0_9HYPO</name>
<sequence>MLNDVASGGLLERASSLPLPAAGDNKQPGVTIIELDVTAAPSVVGDEMPGAAKCLAKELAIFCPAIKVLIVESGYIRANTFSNIHHVEPRVAADYAPFNGAV</sequence>
<dbReference type="OrthoDB" id="1274115at2759"/>
<gene>
    <name evidence="1" type="ORF">B0I35DRAFT_480537</name>
</gene>
<dbReference type="AlphaFoldDB" id="A0A8K0WPK0"/>
<dbReference type="EMBL" id="JAGPNK010000009">
    <property type="protein sequence ID" value="KAH7313891.1"/>
    <property type="molecule type" value="Genomic_DNA"/>
</dbReference>
<organism evidence="1 2">
    <name type="scientific">Stachybotrys elegans</name>
    <dbReference type="NCBI Taxonomy" id="80388"/>
    <lineage>
        <taxon>Eukaryota</taxon>
        <taxon>Fungi</taxon>
        <taxon>Dikarya</taxon>
        <taxon>Ascomycota</taxon>
        <taxon>Pezizomycotina</taxon>
        <taxon>Sordariomycetes</taxon>
        <taxon>Hypocreomycetidae</taxon>
        <taxon>Hypocreales</taxon>
        <taxon>Stachybotryaceae</taxon>
        <taxon>Stachybotrys</taxon>
    </lineage>
</organism>
<comment type="caution">
    <text evidence="1">The sequence shown here is derived from an EMBL/GenBank/DDBJ whole genome shotgun (WGS) entry which is preliminary data.</text>
</comment>
<evidence type="ECO:0000313" key="2">
    <source>
        <dbReference type="Proteomes" id="UP000813444"/>
    </source>
</evidence>
<evidence type="ECO:0000313" key="1">
    <source>
        <dbReference type="EMBL" id="KAH7313891.1"/>
    </source>
</evidence>
<keyword evidence="2" id="KW-1185">Reference proteome</keyword>
<reference evidence="1" key="1">
    <citation type="journal article" date="2021" name="Nat. Commun.">
        <title>Genetic determinants of endophytism in the Arabidopsis root mycobiome.</title>
        <authorList>
            <person name="Mesny F."/>
            <person name="Miyauchi S."/>
            <person name="Thiergart T."/>
            <person name="Pickel B."/>
            <person name="Atanasova L."/>
            <person name="Karlsson M."/>
            <person name="Huettel B."/>
            <person name="Barry K.W."/>
            <person name="Haridas S."/>
            <person name="Chen C."/>
            <person name="Bauer D."/>
            <person name="Andreopoulos W."/>
            <person name="Pangilinan J."/>
            <person name="LaButti K."/>
            <person name="Riley R."/>
            <person name="Lipzen A."/>
            <person name="Clum A."/>
            <person name="Drula E."/>
            <person name="Henrissat B."/>
            <person name="Kohler A."/>
            <person name="Grigoriev I.V."/>
            <person name="Martin F.M."/>
            <person name="Hacquard S."/>
        </authorList>
    </citation>
    <scope>NUCLEOTIDE SEQUENCE</scope>
    <source>
        <strain evidence="1">MPI-CAGE-CH-0235</strain>
    </source>
</reference>